<gene>
    <name evidence="1" type="ORF">EB796_018281</name>
</gene>
<name>A0A7J7JBG7_BUGNE</name>
<sequence>MFSAHLGDAGMEVAGSTYWLQDLLLISAGATFSLVVGETERGALLSSTKELSLLLAVSSSSGSVTPGIVGRLQGGLSEWGELRHWSKNFLSYTILVP</sequence>
<reference evidence="1" key="1">
    <citation type="submission" date="2020-06" db="EMBL/GenBank/DDBJ databases">
        <title>Draft genome of Bugula neritina, a colonial animal packing powerful symbionts and potential medicines.</title>
        <authorList>
            <person name="Rayko M."/>
        </authorList>
    </citation>
    <scope>NUCLEOTIDE SEQUENCE [LARGE SCALE GENOMIC DNA]</scope>
    <source>
        <strain evidence="1">Kwan_BN1</strain>
    </source>
</reference>
<proteinExistence type="predicted"/>
<evidence type="ECO:0000313" key="2">
    <source>
        <dbReference type="Proteomes" id="UP000593567"/>
    </source>
</evidence>
<keyword evidence="2" id="KW-1185">Reference proteome</keyword>
<dbReference type="Proteomes" id="UP000593567">
    <property type="component" value="Unassembled WGS sequence"/>
</dbReference>
<organism evidence="1 2">
    <name type="scientific">Bugula neritina</name>
    <name type="common">Brown bryozoan</name>
    <name type="synonym">Sertularia neritina</name>
    <dbReference type="NCBI Taxonomy" id="10212"/>
    <lineage>
        <taxon>Eukaryota</taxon>
        <taxon>Metazoa</taxon>
        <taxon>Spiralia</taxon>
        <taxon>Lophotrochozoa</taxon>
        <taxon>Bryozoa</taxon>
        <taxon>Gymnolaemata</taxon>
        <taxon>Cheilostomatida</taxon>
        <taxon>Flustrina</taxon>
        <taxon>Buguloidea</taxon>
        <taxon>Bugulidae</taxon>
        <taxon>Bugula</taxon>
    </lineage>
</organism>
<comment type="caution">
    <text evidence="1">The sequence shown here is derived from an EMBL/GenBank/DDBJ whole genome shotgun (WGS) entry which is preliminary data.</text>
</comment>
<evidence type="ECO:0000313" key="1">
    <source>
        <dbReference type="EMBL" id="KAF6023415.1"/>
    </source>
</evidence>
<protein>
    <submittedName>
        <fullName evidence="1">Uncharacterized protein</fullName>
    </submittedName>
</protein>
<accession>A0A7J7JBG7</accession>
<dbReference type="AlphaFoldDB" id="A0A7J7JBG7"/>
<dbReference type="EMBL" id="VXIV02002718">
    <property type="protein sequence ID" value="KAF6023415.1"/>
    <property type="molecule type" value="Genomic_DNA"/>
</dbReference>